<evidence type="ECO:0000256" key="1">
    <source>
        <dbReference type="SAM" id="MobiDB-lite"/>
    </source>
</evidence>
<evidence type="ECO:0000313" key="2">
    <source>
        <dbReference type="EMBL" id="ESZ89848.1"/>
    </source>
</evidence>
<feature type="compositionally biased region" description="Polar residues" evidence="1">
    <location>
        <begin position="280"/>
        <end position="296"/>
    </location>
</feature>
<sequence>MSDLYNHPEKGSRDSPYQNDQLDQRGQHHHGNFGTDRTTNTIASFQTHGTALDTISRSDSYPESQSEYAYRHGKPIEPDVTRNNFESSTLPVNTHTQYSGSPAQVEPQKRKCKVVMPLDGSLCNSDCQPGTSICILHSNAMLHPPTNMAGTNHSPSYLAASITFPPLPSMFNKAHQSSYPRTPSSRSQHMIQPANNTQTTQYTTGNQSFQNPAPPSGSFEAYRRDVMSMDHMLLPSPVAPTSSGSTPSASVKKHRRTEFPTSEQTSADPPQKKRMLERNPASSTSNFTTPGSSQRFTIKCISPASTPSRIR</sequence>
<protein>
    <submittedName>
        <fullName evidence="2">Uncharacterized protein</fullName>
    </submittedName>
</protein>
<dbReference type="HOGENOM" id="CLU_894748_0_0_1"/>
<feature type="compositionally biased region" description="Polar residues" evidence="1">
    <location>
        <begin position="84"/>
        <end position="102"/>
    </location>
</feature>
<feature type="compositionally biased region" description="Polar residues" evidence="1">
    <location>
        <begin position="35"/>
        <end position="47"/>
    </location>
</feature>
<feature type="region of interest" description="Disordered" evidence="1">
    <location>
        <begin position="198"/>
        <end position="220"/>
    </location>
</feature>
<feature type="compositionally biased region" description="Polar residues" evidence="1">
    <location>
        <begin position="259"/>
        <end position="268"/>
    </location>
</feature>
<proteinExistence type="predicted"/>
<feature type="region of interest" description="Disordered" evidence="1">
    <location>
        <begin position="233"/>
        <end position="311"/>
    </location>
</feature>
<dbReference type="AlphaFoldDB" id="W9C2D8"/>
<feature type="compositionally biased region" description="Basic and acidic residues" evidence="1">
    <location>
        <begin position="1"/>
        <end position="13"/>
    </location>
</feature>
<comment type="caution">
    <text evidence="2">The sequence shown here is derived from an EMBL/GenBank/DDBJ whole genome shotgun (WGS) entry which is preliminary data.</text>
</comment>
<evidence type="ECO:0000313" key="3">
    <source>
        <dbReference type="Proteomes" id="UP000019487"/>
    </source>
</evidence>
<gene>
    <name evidence="2" type="ORF">SBOR_9766</name>
</gene>
<feature type="region of interest" description="Disordered" evidence="1">
    <location>
        <begin position="84"/>
        <end position="105"/>
    </location>
</feature>
<feature type="compositionally biased region" description="Low complexity" evidence="1">
    <location>
        <begin position="198"/>
        <end position="207"/>
    </location>
</feature>
<reference evidence="2 3" key="1">
    <citation type="journal article" date="2014" name="Genome Announc.">
        <title>Draft genome sequence of Sclerotinia borealis, a psychrophilic plant pathogenic fungus.</title>
        <authorList>
            <person name="Mardanov A.V."/>
            <person name="Beletsky A.V."/>
            <person name="Kadnikov V.V."/>
            <person name="Ignatov A.N."/>
            <person name="Ravin N.V."/>
        </authorList>
    </citation>
    <scope>NUCLEOTIDE SEQUENCE [LARGE SCALE GENOMIC DNA]</scope>
    <source>
        <strain evidence="3">F-4157</strain>
    </source>
</reference>
<keyword evidence="3" id="KW-1185">Reference proteome</keyword>
<dbReference type="Proteomes" id="UP000019487">
    <property type="component" value="Unassembled WGS sequence"/>
</dbReference>
<feature type="region of interest" description="Disordered" evidence="1">
    <location>
        <begin position="1"/>
        <end position="47"/>
    </location>
</feature>
<accession>W9C2D8</accession>
<organism evidence="2 3">
    <name type="scientific">Sclerotinia borealis (strain F-4128)</name>
    <dbReference type="NCBI Taxonomy" id="1432307"/>
    <lineage>
        <taxon>Eukaryota</taxon>
        <taxon>Fungi</taxon>
        <taxon>Dikarya</taxon>
        <taxon>Ascomycota</taxon>
        <taxon>Pezizomycotina</taxon>
        <taxon>Leotiomycetes</taxon>
        <taxon>Helotiales</taxon>
        <taxon>Sclerotiniaceae</taxon>
        <taxon>Sclerotinia</taxon>
    </lineage>
</organism>
<name>W9C2D8_SCLBF</name>
<dbReference type="EMBL" id="AYSA01000756">
    <property type="protein sequence ID" value="ESZ89848.1"/>
    <property type="molecule type" value="Genomic_DNA"/>
</dbReference>
<feature type="compositionally biased region" description="Low complexity" evidence="1">
    <location>
        <begin position="235"/>
        <end position="250"/>
    </location>
</feature>